<reference evidence="2 3" key="1">
    <citation type="submission" date="2018-10" db="EMBL/GenBank/DDBJ databases">
        <title>A high-quality apple genome assembly.</title>
        <authorList>
            <person name="Hu J."/>
        </authorList>
    </citation>
    <scope>NUCLEOTIDE SEQUENCE [LARGE SCALE GENOMIC DNA]</scope>
    <source>
        <strain evidence="3">cv. HFTH1</strain>
        <tissue evidence="2">Young leaf</tissue>
    </source>
</reference>
<evidence type="ECO:0000313" key="2">
    <source>
        <dbReference type="EMBL" id="RXI00167.1"/>
    </source>
</evidence>
<accession>A0A498JYK9</accession>
<dbReference type="InterPro" id="IPR002156">
    <property type="entry name" value="RNaseH_domain"/>
</dbReference>
<proteinExistence type="predicted"/>
<dbReference type="Pfam" id="PF13456">
    <property type="entry name" value="RVT_3"/>
    <property type="match status" value="1"/>
</dbReference>
<name>A0A498JYK9_MALDO</name>
<organism evidence="2 3">
    <name type="scientific">Malus domestica</name>
    <name type="common">Apple</name>
    <name type="synonym">Pyrus malus</name>
    <dbReference type="NCBI Taxonomy" id="3750"/>
    <lineage>
        <taxon>Eukaryota</taxon>
        <taxon>Viridiplantae</taxon>
        <taxon>Streptophyta</taxon>
        <taxon>Embryophyta</taxon>
        <taxon>Tracheophyta</taxon>
        <taxon>Spermatophyta</taxon>
        <taxon>Magnoliopsida</taxon>
        <taxon>eudicotyledons</taxon>
        <taxon>Gunneridae</taxon>
        <taxon>Pentapetalae</taxon>
        <taxon>rosids</taxon>
        <taxon>fabids</taxon>
        <taxon>Rosales</taxon>
        <taxon>Rosaceae</taxon>
        <taxon>Amygdaloideae</taxon>
        <taxon>Maleae</taxon>
        <taxon>Malus</taxon>
    </lineage>
</organism>
<dbReference type="GO" id="GO:0004523">
    <property type="term" value="F:RNA-DNA hybrid ribonuclease activity"/>
    <property type="evidence" value="ECO:0007669"/>
    <property type="project" value="InterPro"/>
</dbReference>
<keyword evidence="3" id="KW-1185">Reference proteome</keyword>
<dbReference type="GO" id="GO:0003676">
    <property type="term" value="F:nucleic acid binding"/>
    <property type="evidence" value="ECO:0007669"/>
    <property type="project" value="InterPro"/>
</dbReference>
<comment type="caution">
    <text evidence="2">The sequence shown here is derived from an EMBL/GenBank/DDBJ whole genome shotgun (WGS) entry which is preliminary data.</text>
</comment>
<feature type="domain" description="RNase H type-1" evidence="1">
    <location>
        <begin position="56"/>
        <end position="109"/>
    </location>
</feature>
<dbReference type="AlphaFoldDB" id="A0A498JYK9"/>
<evidence type="ECO:0000259" key="1">
    <source>
        <dbReference type="Pfam" id="PF13456"/>
    </source>
</evidence>
<dbReference type="EMBL" id="RDQH01000331">
    <property type="protein sequence ID" value="RXI00167.1"/>
    <property type="molecule type" value="Genomic_DNA"/>
</dbReference>
<protein>
    <recommendedName>
        <fullName evidence="1">RNase H type-1 domain-containing protein</fullName>
    </recommendedName>
</protein>
<evidence type="ECO:0000313" key="3">
    <source>
        <dbReference type="Proteomes" id="UP000290289"/>
    </source>
</evidence>
<sequence>MGLLSCATRLTFGVPIEPEASELPKGLMLGRDGNIYIKITPLDDVGSYMMNGCRVIGAIVCGPNGDLVGALSMHAPSLISVLALELHAIKKGLELALYLGCVPLIVESDR</sequence>
<dbReference type="Proteomes" id="UP000290289">
    <property type="component" value="Chromosome 5"/>
</dbReference>
<gene>
    <name evidence="2" type="ORF">DVH24_037715</name>
</gene>